<evidence type="ECO:0000313" key="3">
    <source>
        <dbReference type="Proteomes" id="UP000621492"/>
    </source>
</evidence>
<protein>
    <submittedName>
        <fullName evidence="2">Transposase</fullName>
    </submittedName>
</protein>
<feature type="domain" description="Transposase for insertion sequence element IS21-like C-terminal" evidence="1">
    <location>
        <begin position="61"/>
        <end position="130"/>
    </location>
</feature>
<reference evidence="2" key="2">
    <citation type="submission" date="2020-09" db="EMBL/GenBank/DDBJ databases">
        <authorList>
            <person name="Sun Q."/>
            <person name="Zhou Y."/>
        </authorList>
    </citation>
    <scope>NUCLEOTIDE SEQUENCE</scope>
    <source>
        <strain evidence="2">CGMCC 1.15454</strain>
    </source>
</reference>
<dbReference type="Proteomes" id="UP000621492">
    <property type="component" value="Unassembled WGS sequence"/>
</dbReference>
<dbReference type="PANTHER" id="PTHR35004">
    <property type="entry name" value="TRANSPOSASE RV3428C-RELATED"/>
    <property type="match status" value="1"/>
</dbReference>
<evidence type="ECO:0000259" key="1">
    <source>
        <dbReference type="Pfam" id="PF22483"/>
    </source>
</evidence>
<name>A0A9W5U2I0_9BACI</name>
<proteinExistence type="predicted"/>
<accession>A0A9W5U2I0</accession>
<gene>
    <name evidence="2" type="ORF">GCM10011409_45180</name>
</gene>
<evidence type="ECO:0000313" key="2">
    <source>
        <dbReference type="EMBL" id="GGB63017.1"/>
    </source>
</evidence>
<organism evidence="2 3">
    <name type="scientific">Lentibacillus populi</name>
    <dbReference type="NCBI Taxonomy" id="1827502"/>
    <lineage>
        <taxon>Bacteria</taxon>
        <taxon>Bacillati</taxon>
        <taxon>Bacillota</taxon>
        <taxon>Bacilli</taxon>
        <taxon>Bacillales</taxon>
        <taxon>Bacillaceae</taxon>
        <taxon>Lentibacillus</taxon>
    </lineage>
</organism>
<dbReference type="EMBL" id="BMJD01000082">
    <property type="protein sequence ID" value="GGB63017.1"/>
    <property type="molecule type" value="Genomic_DNA"/>
</dbReference>
<sequence length="260" mass="30480">MNTVSTWIIAALRNTQCFTIEEINQEIRKKLEEFNHRPFTKKEGSRWSAFIEEEKYALTPLPAKPYQMSEWRTAKVQPDYHISVKSMFYSVPYEYIGKQVDVKVSDEAIEVYFNYMRIASHPTLHGKYGQFSTVHDHMPDNHKLYVEQTPQDALDWAENIGEHTLFVVKFLLDSYEVEKQAMKSVFALKKLERTYTVYEIERACKMVHEITNRPTVKSIQTLIKNNKKADSEKTFTQKKDNVQNKHGFTRGASYFGGKNK</sequence>
<dbReference type="AlphaFoldDB" id="A0A9W5U2I0"/>
<dbReference type="InterPro" id="IPR054353">
    <property type="entry name" value="IstA-like_C"/>
</dbReference>
<comment type="caution">
    <text evidence="2">The sequence shown here is derived from an EMBL/GenBank/DDBJ whole genome shotgun (WGS) entry which is preliminary data.</text>
</comment>
<dbReference type="Pfam" id="PF22483">
    <property type="entry name" value="Mu-transpos_C_2"/>
    <property type="match status" value="1"/>
</dbReference>
<reference evidence="2" key="1">
    <citation type="journal article" date="2014" name="Int. J. Syst. Evol. Microbiol.">
        <title>Complete genome sequence of Corynebacterium casei LMG S-19264T (=DSM 44701T), isolated from a smear-ripened cheese.</title>
        <authorList>
            <consortium name="US DOE Joint Genome Institute (JGI-PGF)"/>
            <person name="Walter F."/>
            <person name="Albersmeier A."/>
            <person name="Kalinowski J."/>
            <person name="Ruckert C."/>
        </authorList>
    </citation>
    <scope>NUCLEOTIDE SEQUENCE</scope>
    <source>
        <strain evidence="2">CGMCC 1.15454</strain>
    </source>
</reference>
<dbReference type="PANTHER" id="PTHR35004:SF8">
    <property type="entry name" value="TRANSPOSASE RV3428C-RELATED"/>
    <property type="match status" value="1"/>
</dbReference>
<keyword evidence="3" id="KW-1185">Reference proteome</keyword>